<keyword evidence="1" id="KW-0472">Membrane</keyword>
<keyword evidence="1" id="KW-1133">Transmembrane helix</keyword>
<proteinExistence type="predicted"/>
<organism evidence="2 3">
    <name type="scientific">Hibiscus sabdariffa</name>
    <name type="common">roselle</name>
    <dbReference type="NCBI Taxonomy" id="183260"/>
    <lineage>
        <taxon>Eukaryota</taxon>
        <taxon>Viridiplantae</taxon>
        <taxon>Streptophyta</taxon>
        <taxon>Embryophyta</taxon>
        <taxon>Tracheophyta</taxon>
        <taxon>Spermatophyta</taxon>
        <taxon>Magnoliopsida</taxon>
        <taxon>eudicotyledons</taxon>
        <taxon>Gunneridae</taxon>
        <taxon>Pentapetalae</taxon>
        <taxon>rosids</taxon>
        <taxon>malvids</taxon>
        <taxon>Malvales</taxon>
        <taxon>Malvaceae</taxon>
        <taxon>Malvoideae</taxon>
        <taxon>Hibiscus</taxon>
    </lineage>
</organism>
<keyword evidence="1" id="KW-0812">Transmembrane</keyword>
<keyword evidence="3" id="KW-1185">Reference proteome</keyword>
<dbReference type="Proteomes" id="UP001396334">
    <property type="component" value="Unassembled WGS sequence"/>
</dbReference>
<evidence type="ECO:0000313" key="2">
    <source>
        <dbReference type="EMBL" id="KAK9015637.1"/>
    </source>
</evidence>
<protein>
    <submittedName>
        <fullName evidence="2">Uncharacterized protein</fullName>
    </submittedName>
</protein>
<feature type="transmembrane region" description="Helical" evidence="1">
    <location>
        <begin position="59"/>
        <end position="80"/>
    </location>
</feature>
<sequence>MQRHVLVPLAKGLQFSWLKYYGTDHSSWQPQASCCSTCHGIYLRLQIFFIFFFSCQSKYFITIFKLAILLLIGCHGWTVMAKSRNCSFPPLMYNLTDTCKIKVLTFFWEVITDLQFCVYRNKQLFVP</sequence>
<accession>A0ABR2RSG4</accession>
<comment type="caution">
    <text evidence="2">The sequence shown here is derived from an EMBL/GenBank/DDBJ whole genome shotgun (WGS) entry which is preliminary data.</text>
</comment>
<evidence type="ECO:0000256" key="1">
    <source>
        <dbReference type="SAM" id="Phobius"/>
    </source>
</evidence>
<evidence type="ECO:0000313" key="3">
    <source>
        <dbReference type="Proteomes" id="UP001396334"/>
    </source>
</evidence>
<reference evidence="2 3" key="1">
    <citation type="journal article" date="2024" name="G3 (Bethesda)">
        <title>Genome assembly of Hibiscus sabdariffa L. provides insights into metabolisms of medicinal natural products.</title>
        <authorList>
            <person name="Kim T."/>
        </authorList>
    </citation>
    <scope>NUCLEOTIDE SEQUENCE [LARGE SCALE GENOMIC DNA]</scope>
    <source>
        <strain evidence="2">TK-2024</strain>
        <tissue evidence="2">Old leaves</tissue>
    </source>
</reference>
<dbReference type="EMBL" id="JBBPBN010000021">
    <property type="protein sequence ID" value="KAK9015637.1"/>
    <property type="molecule type" value="Genomic_DNA"/>
</dbReference>
<gene>
    <name evidence="2" type="ORF">V6N11_006736</name>
</gene>
<name>A0ABR2RSG4_9ROSI</name>